<protein>
    <submittedName>
        <fullName evidence="2">Putative phage head morphogenesis protein</fullName>
    </submittedName>
</protein>
<proteinExistence type="predicted"/>
<keyword evidence="3" id="KW-1185">Reference proteome</keyword>
<dbReference type="InterPro" id="IPR006528">
    <property type="entry name" value="Phage_head_morphogenesis_dom"/>
</dbReference>
<comment type="caution">
    <text evidence="2">The sequence shown here is derived from an EMBL/GenBank/DDBJ whole genome shotgun (WGS) entry which is preliminary data.</text>
</comment>
<name>A0A401X6D3_ACEPA</name>
<sequence length="276" mass="30987">MKTRFIAQSVEPDGRKKRAPHVRPVFSNQGIRAKYHAVLVHHIARMRQDVLKRVLAAYEQFDAQQAQDETPLERLKRTFSNILEQWQGHFDKHAESLASQFVQQASGHATRSVRNSLRDLGFTVQFQATPAVKEAVSRALTENIGLIKSIPTECLGEVQGLVEKSALAGRDLGTLTDEIKRRFDVADSRAALIARDQNNKVSASITRRRQQDLGISEGIWLHSGASRHPRPEHVAANGKRFNLEQGLYLEGHWTMPGEDINCGCTWRPILPGFNDG</sequence>
<evidence type="ECO:0000259" key="1">
    <source>
        <dbReference type="Pfam" id="PF04233"/>
    </source>
</evidence>
<dbReference type="EMBL" id="BDEV01000107">
    <property type="protein sequence ID" value="GCD63470.1"/>
    <property type="molecule type" value="Genomic_DNA"/>
</dbReference>
<accession>A0A401X6D3</accession>
<evidence type="ECO:0000313" key="3">
    <source>
        <dbReference type="Proteomes" id="UP000287385"/>
    </source>
</evidence>
<dbReference type="Proteomes" id="UP000287385">
    <property type="component" value="Unassembled WGS sequence"/>
</dbReference>
<dbReference type="RefSeq" id="WP_124297713.1">
    <property type="nucleotide sequence ID" value="NZ_BDEV01000107.1"/>
</dbReference>
<feature type="domain" description="Phage head morphogenesis" evidence="1">
    <location>
        <begin position="158"/>
        <end position="265"/>
    </location>
</feature>
<reference evidence="2 3" key="1">
    <citation type="submission" date="2016-06" db="EMBL/GenBank/DDBJ databases">
        <title>Acetobacter pasteurianus NBRC 3278 whole genome sequencing project.</title>
        <authorList>
            <person name="Matsutani M."/>
            <person name="Shiwa Y."/>
            <person name="Okamoto-Kainuma A."/>
            <person name="Ishikawa M."/>
            <person name="Koizumi Y."/>
            <person name="Yoshikawa H."/>
            <person name="Yakushi T."/>
            <person name="Matsushita K."/>
        </authorList>
    </citation>
    <scope>NUCLEOTIDE SEQUENCE [LARGE SCALE GENOMIC DNA]</scope>
    <source>
        <strain evidence="2 3">NBRC 3278</strain>
    </source>
</reference>
<dbReference type="Pfam" id="PF04233">
    <property type="entry name" value="Phage_Mu_F"/>
    <property type="match status" value="1"/>
</dbReference>
<gene>
    <name evidence="2" type="ORF">NBRC3278_2563</name>
</gene>
<dbReference type="AlphaFoldDB" id="A0A401X6D3"/>
<organism evidence="2 3">
    <name type="scientific">Acetobacter pasteurianus NBRC 3278</name>
    <dbReference type="NCBI Taxonomy" id="1226660"/>
    <lineage>
        <taxon>Bacteria</taxon>
        <taxon>Pseudomonadati</taxon>
        <taxon>Pseudomonadota</taxon>
        <taxon>Alphaproteobacteria</taxon>
        <taxon>Acetobacterales</taxon>
        <taxon>Acetobacteraceae</taxon>
        <taxon>Acetobacter</taxon>
    </lineage>
</organism>
<evidence type="ECO:0000313" key="2">
    <source>
        <dbReference type="EMBL" id="GCD63470.1"/>
    </source>
</evidence>